<sequence length="81" mass="10002">MNRNHHREFVVKLARWRERHEYSWMGVMKRELELEYYISNILQGRVIGEVLFNKFLMLLEMRCNVNECSFMRGKIKDIFFA</sequence>
<dbReference type="EMBL" id="CP119066">
    <property type="protein sequence ID" value="WEL38728.1"/>
    <property type="molecule type" value="Genomic_DNA"/>
</dbReference>
<dbReference type="EMBL" id="CP119062">
    <property type="protein sequence ID" value="WEL37958.1"/>
    <property type="molecule type" value="Genomic_DNA"/>
</dbReference>
<evidence type="ECO:0000313" key="4">
    <source>
        <dbReference type="Proteomes" id="UP001217963"/>
    </source>
</evidence>
<dbReference type="Proteomes" id="UP001217963">
    <property type="component" value="Chromosome I"/>
</dbReference>
<evidence type="ECO:0000313" key="2">
    <source>
        <dbReference type="EMBL" id="WEL37975.1"/>
    </source>
</evidence>
<proteinExistence type="predicted"/>
<reference evidence="3 4" key="1">
    <citation type="submission" date="2023-02" db="EMBL/GenBank/DDBJ databases">
        <title>Encephalitozoon hellem ATCC 50451 complete genome.</title>
        <authorList>
            <person name="Mascarenhas dos Santos A.C."/>
            <person name="Julian A.T."/>
            <person name="Pombert J.-F."/>
        </authorList>
    </citation>
    <scope>NUCLEOTIDE SEQUENCE [LARGE SCALE GENOMIC DNA]</scope>
    <source>
        <strain evidence="3 4">ATCC 50451</strain>
    </source>
</reference>
<gene>
    <name evidence="1" type="ORF">PFJ87_01g02140</name>
    <name evidence="2" type="ORF">PFJ87_02g00110</name>
    <name evidence="3" type="ORF">PFJ87_05g01990</name>
</gene>
<dbReference type="Proteomes" id="UP001217963">
    <property type="component" value="Chromosome II"/>
</dbReference>
<organism evidence="3 4">
    <name type="scientific">Encephalitozoon hellem</name>
    <name type="common">Microsporidian parasite</name>
    <dbReference type="NCBI Taxonomy" id="27973"/>
    <lineage>
        <taxon>Eukaryota</taxon>
        <taxon>Fungi</taxon>
        <taxon>Fungi incertae sedis</taxon>
        <taxon>Microsporidia</taxon>
        <taxon>Unikaryonidae</taxon>
        <taxon>Encephalitozoon</taxon>
    </lineage>
</organism>
<name>A0ABY8CIN2_ENCHE</name>
<dbReference type="Proteomes" id="UP001217963">
    <property type="component" value="Chromosome V"/>
</dbReference>
<accession>A0ABY8CIN2</accession>
<evidence type="ECO:0000313" key="3">
    <source>
        <dbReference type="EMBL" id="WEL38728.1"/>
    </source>
</evidence>
<protein>
    <submittedName>
        <fullName evidence="3">Uncharacterized protein</fullName>
    </submittedName>
</protein>
<evidence type="ECO:0000313" key="1">
    <source>
        <dbReference type="EMBL" id="WEL37958.1"/>
    </source>
</evidence>
<dbReference type="EMBL" id="CP119063">
    <property type="protein sequence ID" value="WEL37975.1"/>
    <property type="molecule type" value="Genomic_DNA"/>
</dbReference>
<keyword evidence="4" id="KW-1185">Reference proteome</keyword>